<comment type="caution">
    <text evidence="2">The sequence shown here is derived from an EMBL/GenBank/DDBJ whole genome shotgun (WGS) entry which is preliminary data.</text>
</comment>
<protein>
    <submittedName>
        <fullName evidence="2">Uncharacterized protein</fullName>
    </submittedName>
</protein>
<sequence length="107" mass="11572">MCSRFPPAYITISLMASVPGARCAFFLQGLAAAISGVIGTVLMVFIFDHALILMTSLAGTSMIVQSVSMPPRFVSWLFICLMAFGIAVQVNMMTFESASKKGERRRG</sequence>
<reference evidence="3" key="1">
    <citation type="submission" date="2017-11" db="EMBL/GenBank/DDBJ databases">
        <authorList>
            <person name="Watanabe M."/>
            <person name="Kojima H."/>
        </authorList>
    </citation>
    <scope>NUCLEOTIDE SEQUENCE [LARGE SCALE GENOMIC DNA]</scope>
    <source>
        <strain evidence="3">Tokyo 01</strain>
    </source>
</reference>
<organism evidence="2 3">
    <name type="scientific">Desulfonema ishimotonii</name>
    <dbReference type="NCBI Taxonomy" id="45657"/>
    <lineage>
        <taxon>Bacteria</taxon>
        <taxon>Pseudomonadati</taxon>
        <taxon>Thermodesulfobacteriota</taxon>
        <taxon>Desulfobacteria</taxon>
        <taxon>Desulfobacterales</taxon>
        <taxon>Desulfococcaceae</taxon>
        <taxon>Desulfonema</taxon>
    </lineage>
</organism>
<keyword evidence="1" id="KW-0472">Membrane</keyword>
<feature type="transmembrane region" description="Helical" evidence="1">
    <location>
        <begin position="25"/>
        <end position="53"/>
    </location>
</feature>
<dbReference type="AlphaFoldDB" id="A0A401FS26"/>
<keyword evidence="1" id="KW-0812">Transmembrane</keyword>
<evidence type="ECO:0000313" key="3">
    <source>
        <dbReference type="Proteomes" id="UP000288096"/>
    </source>
</evidence>
<feature type="transmembrane region" description="Helical" evidence="1">
    <location>
        <begin position="73"/>
        <end position="95"/>
    </location>
</feature>
<accession>A0A401FS26</accession>
<dbReference type="EMBL" id="BEXT01000001">
    <property type="protein sequence ID" value="GBC59753.1"/>
    <property type="molecule type" value="Genomic_DNA"/>
</dbReference>
<proteinExistence type="predicted"/>
<reference evidence="3" key="2">
    <citation type="submission" date="2019-01" db="EMBL/GenBank/DDBJ databases">
        <title>Genome sequence of Desulfonema ishimotonii strain Tokyo 01.</title>
        <authorList>
            <person name="Fukui M."/>
        </authorList>
    </citation>
    <scope>NUCLEOTIDE SEQUENCE [LARGE SCALE GENOMIC DNA]</scope>
    <source>
        <strain evidence="3">Tokyo 01</strain>
    </source>
</reference>
<name>A0A401FS26_9BACT</name>
<gene>
    <name evidence="2" type="ORF">DENIS_0694</name>
</gene>
<evidence type="ECO:0000313" key="2">
    <source>
        <dbReference type="EMBL" id="GBC59753.1"/>
    </source>
</evidence>
<dbReference type="RefSeq" id="WP_124327239.1">
    <property type="nucleotide sequence ID" value="NZ_BEXT01000001.1"/>
</dbReference>
<keyword evidence="3" id="KW-1185">Reference proteome</keyword>
<evidence type="ECO:0000256" key="1">
    <source>
        <dbReference type="SAM" id="Phobius"/>
    </source>
</evidence>
<dbReference type="Proteomes" id="UP000288096">
    <property type="component" value="Unassembled WGS sequence"/>
</dbReference>
<keyword evidence="1" id="KW-1133">Transmembrane helix</keyword>